<proteinExistence type="predicted"/>
<name>A0A8H3XAA4_GIGMA</name>
<feature type="region of interest" description="Disordered" evidence="1">
    <location>
        <begin position="51"/>
        <end position="102"/>
    </location>
</feature>
<comment type="caution">
    <text evidence="2">The sequence shown here is derived from an EMBL/GenBank/DDBJ whole genome shotgun (WGS) entry which is preliminary data.</text>
</comment>
<accession>A0A8H3XAA4</accession>
<gene>
    <name evidence="2" type="ORF">F8M41_005253</name>
</gene>
<dbReference type="Proteomes" id="UP000439903">
    <property type="component" value="Unassembled WGS sequence"/>
</dbReference>
<dbReference type="EMBL" id="WTPW01001498">
    <property type="protein sequence ID" value="KAF0432157.1"/>
    <property type="molecule type" value="Genomic_DNA"/>
</dbReference>
<evidence type="ECO:0000256" key="1">
    <source>
        <dbReference type="SAM" id="MobiDB-lite"/>
    </source>
</evidence>
<feature type="compositionally biased region" description="Basic and acidic residues" evidence="1">
    <location>
        <begin position="64"/>
        <end position="75"/>
    </location>
</feature>
<sequence length="102" mass="11369">MQIEDSVAINQPSVSITPNTIEQIVNQDNREEEQVYEVNESTSTEFVDVQNPSKAIGRGRPPKCHYESSIEKEQSRSGNSTRGPYKCGTCSQVGHNSAFHKK</sequence>
<organism evidence="2 3">
    <name type="scientific">Gigaspora margarita</name>
    <dbReference type="NCBI Taxonomy" id="4874"/>
    <lineage>
        <taxon>Eukaryota</taxon>
        <taxon>Fungi</taxon>
        <taxon>Fungi incertae sedis</taxon>
        <taxon>Mucoromycota</taxon>
        <taxon>Glomeromycotina</taxon>
        <taxon>Glomeromycetes</taxon>
        <taxon>Diversisporales</taxon>
        <taxon>Gigasporaceae</taxon>
        <taxon>Gigaspora</taxon>
    </lineage>
</organism>
<evidence type="ECO:0000313" key="3">
    <source>
        <dbReference type="Proteomes" id="UP000439903"/>
    </source>
</evidence>
<protein>
    <submittedName>
        <fullName evidence="2">Protein far1-related sequence 11-like isoform x1</fullName>
    </submittedName>
</protein>
<dbReference type="AlphaFoldDB" id="A0A8H3XAA4"/>
<dbReference type="OrthoDB" id="10575642at2759"/>
<keyword evidence="3" id="KW-1185">Reference proteome</keyword>
<evidence type="ECO:0000313" key="2">
    <source>
        <dbReference type="EMBL" id="KAF0432157.1"/>
    </source>
</evidence>
<reference evidence="2 3" key="1">
    <citation type="journal article" date="2019" name="Environ. Microbiol.">
        <title>At the nexus of three kingdoms: the genome of the mycorrhizal fungus Gigaspora margarita provides insights into plant, endobacterial and fungal interactions.</title>
        <authorList>
            <person name="Venice F."/>
            <person name="Ghignone S."/>
            <person name="Salvioli di Fossalunga A."/>
            <person name="Amselem J."/>
            <person name="Novero M."/>
            <person name="Xianan X."/>
            <person name="Sedzielewska Toro K."/>
            <person name="Morin E."/>
            <person name="Lipzen A."/>
            <person name="Grigoriev I.V."/>
            <person name="Henrissat B."/>
            <person name="Martin F.M."/>
            <person name="Bonfante P."/>
        </authorList>
    </citation>
    <scope>NUCLEOTIDE SEQUENCE [LARGE SCALE GENOMIC DNA]</scope>
    <source>
        <strain evidence="2 3">BEG34</strain>
    </source>
</reference>